<dbReference type="KEGG" id="blau:DQQ01_01595"/>
<evidence type="ECO:0000313" key="9">
    <source>
        <dbReference type="EMBL" id="AWY97058.1"/>
    </source>
</evidence>
<evidence type="ECO:0000256" key="3">
    <source>
        <dbReference type="ARBA" id="ARBA00022475"/>
    </source>
</evidence>
<feature type="transmembrane region" description="Helical" evidence="7">
    <location>
        <begin position="198"/>
        <end position="222"/>
    </location>
</feature>
<feature type="transmembrane region" description="Helical" evidence="7">
    <location>
        <begin position="242"/>
        <end position="266"/>
    </location>
</feature>
<evidence type="ECO:0000256" key="6">
    <source>
        <dbReference type="ARBA" id="ARBA00023136"/>
    </source>
</evidence>
<comment type="similarity">
    <text evidence="7">Belongs to the binding-protein-dependent transport system permease family.</text>
</comment>
<feature type="transmembrane region" description="Helical" evidence="7">
    <location>
        <begin position="78"/>
        <end position="99"/>
    </location>
</feature>
<organism evidence="9 10">
    <name type="scientific">Blautia argi</name>
    <dbReference type="NCBI Taxonomy" id="1912897"/>
    <lineage>
        <taxon>Bacteria</taxon>
        <taxon>Bacillati</taxon>
        <taxon>Bacillota</taxon>
        <taxon>Clostridia</taxon>
        <taxon>Lachnospirales</taxon>
        <taxon>Lachnospiraceae</taxon>
        <taxon>Blautia</taxon>
    </lineage>
</organism>
<comment type="subcellular location">
    <subcellularLocation>
        <location evidence="1 7">Cell membrane</location>
        <topology evidence="1 7">Multi-pass membrane protein</topology>
    </subcellularLocation>
</comment>
<feature type="transmembrane region" description="Helical" evidence="7">
    <location>
        <begin position="111"/>
        <end position="130"/>
    </location>
</feature>
<dbReference type="PANTHER" id="PTHR43744">
    <property type="entry name" value="ABC TRANSPORTER PERMEASE PROTEIN MG189-RELATED-RELATED"/>
    <property type="match status" value="1"/>
</dbReference>
<reference evidence="10" key="1">
    <citation type="submission" date="2018-06" db="EMBL/GenBank/DDBJ databases">
        <title>Description of Blautia argi sp. nov., a new anaerobic isolated from dog feces.</title>
        <authorList>
            <person name="Chang Y.-H."/>
            <person name="Paek J."/>
            <person name="Shin Y."/>
        </authorList>
    </citation>
    <scope>NUCLEOTIDE SEQUENCE [LARGE SCALE GENOMIC DNA]</scope>
    <source>
        <strain evidence="10">KCTC 15426</strain>
    </source>
</reference>
<evidence type="ECO:0000256" key="7">
    <source>
        <dbReference type="RuleBase" id="RU363032"/>
    </source>
</evidence>
<keyword evidence="2 7" id="KW-0813">Transport</keyword>
<gene>
    <name evidence="9" type="ORF">DQQ01_01595</name>
</gene>
<dbReference type="AlphaFoldDB" id="A0A2Z4U7T7"/>
<keyword evidence="10" id="KW-1185">Reference proteome</keyword>
<protein>
    <submittedName>
        <fullName evidence="9">Carbohydrate ABC transporter permease</fullName>
    </submittedName>
</protein>
<evidence type="ECO:0000256" key="4">
    <source>
        <dbReference type="ARBA" id="ARBA00022692"/>
    </source>
</evidence>
<dbReference type="OrthoDB" id="9793448at2"/>
<dbReference type="PANTHER" id="PTHR43744:SF8">
    <property type="entry name" value="SN-GLYCEROL-3-PHOSPHATE TRANSPORT SYSTEM PERMEASE PROTEIN UGPE"/>
    <property type="match status" value="1"/>
</dbReference>
<dbReference type="SUPFAM" id="SSF161098">
    <property type="entry name" value="MetI-like"/>
    <property type="match status" value="1"/>
</dbReference>
<dbReference type="PROSITE" id="PS50928">
    <property type="entry name" value="ABC_TM1"/>
    <property type="match status" value="1"/>
</dbReference>
<dbReference type="CDD" id="cd06261">
    <property type="entry name" value="TM_PBP2"/>
    <property type="match status" value="1"/>
</dbReference>
<keyword evidence="3" id="KW-1003">Cell membrane</keyword>
<keyword evidence="6 7" id="KW-0472">Membrane</keyword>
<dbReference type="RefSeq" id="WP_111917893.1">
    <property type="nucleotide sequence ID" value="NZ_CAUWHR010000039.1"/>
</dbReference>
<evidence type="ECO:0000256" key="2">
    <source>
        <dbReference type="ARBA" id="ARBA00022448"/>
    </source>
</evidence>
<dbReference type="InterPro" id="IPR000515">
    <property type="entry name" value="MetI-like"/>
</dbReference>
<keyword evidence="5 7" id="KW-1133">Transmembrane helix</keyword>
<evidence type="ECO:0000313" key="10">
    <source>
        <dbReference type="Proteomes" id="UP000250003"/>
    </source>
</evidence>
<dbReference type="Proteomes" id="UP000250003">
    <property type="component" value="Chromosome"/>
</dbReference>
<feature type="transmembrane region" description="Helical" evidence="7">
    <location>
        <begin position="142"/>
        <end position="161"/>
    </location>
</feature>
<evidence type="ECO:0000259" key="8">
    <source>
        <dbReference type="PROSITE" id="PS50928"/>
    </source>
</evidence>
<keyword evidence="4 7" id="KW-0812">Transmembrane</keyword>
<proteinExistence type="inferred from homology"/>
<sequence>MKKGRIAGKIGRSVIYVLLSVVALIWIYPFIWMITASLKTQDEFFASGLSLIPKSLNFDNYVRAWNNANFGVYFKNSIIVTVSVVVIVLLATSAAGYVMGRYTFVGKKLTMGIFMASITIPLVFTVIPIYELLKEMGLEQNLLGLILAEAGGGHVIFLMLFSSFYGGIPKELEEAATIDGSGFLKTYSSIMFPLAKPIMATVVIMQFIWTWNSFLLPLIVTLSRPELRTLAVGLYALRGENVVDWTGIAAGACIAVLPIILIFICLQRYFVDGVAGAVKS</sequence>
<evidence type="ECO:0000256" key="5">
    <source>
        <dbReference type="ARBA" id="ARBA00022989"/>
    </source>
</evidence>
<dbReference type="GO" id="GO:0005886">
    <property type="term" value="C:plasma membrane"/>
    <property type="evidence" value="ECO:0007669"/>
    <property type="project" value="UniProtKB-SubCell"/>
</dbReference>
<dbReference type="Pfam" id="PF00528">
    <property type="entry name" value="BPD_transp_1"/>
    <property type="match status" value="1"/>
</dbReference>
<accession>A0A2Z4U7T7</accession>
<dbReference type="Gene3D" id="1.10.3720.10">
    <property type="entry name" value="MetI-like"/>
    <property type="match status" value="1"/>
</dbReference>
<dbReference type="InterPro" id="IPR035906">
    <property type="entry name" value="MetI-like_sf"/>
</dbReference>
<evidence type="ECO:0000256" key="1">
    <source>
        <dbReference type="ARBA" id="ARBA00004651"/>
    </source>
</evidence>
<dbReference type="EMBL" id="CP030280">
    <property type="protein sequence ID" value="AWY97058.1"/>
    <property type="molecule type" value="Genomic_DNA"/>
</dbReference>
<dbReference type="GO" id="GO:0055085">
    <property type="term" value="P:transmembrane transport"/>
    <property type="evidence" value="ECO:0007669"/>
    <property type="project" value="InterPro"/>
</dbReference>
<feature type="transmembrane region" description="Helical" evidence="7">
    <location>
        <begin position="12"/>
        <end position="34"/>
    </location>
</feature>
<name>A0A2Z4U7T7_9FIRM</name>
<feature type="domain" description="ABC transmembrane type-1" evidence="8">
    <location>
        <begin position="74"/>
        <end position="266"/>
    </location>
</feature>